<dbReference type="Pfam" id="PF00583">
    <property type="entry name" value="Acetyltransf_1"/>
    <property type="match status" value="1"/>
</dbReference>
<dbReference type="Proteomes" id="UP000185860">
    <property type="component" value="Unassembled WGS sequence"/>
</dbReference>
<dbReference type="OrthoDB" id="9799092at2"/>
<keyword evidence="2" id="KW-0012">Acyltransferase</keyword>
<evidence type="ECO:0000256" key="1">
    <source>
        <dbReference type="ARBA" id="ARBA00022679"/>
    </source>
</evidence>
<dbReference type="Gene3D" id="3.40.630.30">
    <property type="match status" value="1"/>
</dbReference>
<dbReference type="InterPro" id="IPR016181">
    <property type="entry name" value="Acyl_CoA_acyltransferase"/>
</dbReference>
<comment type="caution">
    <text evidence="4">The sequence shown here is derived from an EMBL/GenBank/DDBJ whole genome shotgun (WGS) entry which is preliminary data.</text>
</comment>
<dbReference type="STRING" id="454136.NIES2119_05120"/>
<evidence type="ECO:0000259" key="3">
    <source>
        <dbReference type="PROSITE" id="PS51186"/>
    </source>
</evidence>
<gene>
    <name evidence="4" type="ORF">NIES2119_05120</name>
</gene>
<protein>
    <submittedName>
        <fullName evidence="4">GNAT family N-acetyltransferase</fullName>
    </submittedName>
</protein>
<dbReference type="PANTHER" id="PTHR43072:SF51">
    <property type="entry name" value="ABC SUPERFAMILY TRANSPORT PROTEIN"/>
    <property type="match status" value="1"/>
</dbReference>
<name>A0A1U7IQN5_9CYAN</name>
<dbReference type="GO" id="GO:0016747">
    <property type="term" value="F:acyltransferase activity, transferring groups other than amino-acyl groups"/>
    <property type="evidence" value="ECO:0007669"/>
    <property type="project" value="InterPro"/>
</dbReference>
<feature type="domain" description="N-acetyltransferase" evidence="3">
    <location>
        <begin position="169"/>
        <end position="321"/>
    </location>
</feature>
<keyword evidence="1 4" id="KW-0808">Transferase</keyword>
<proteinExistence type="predicted"/>
<dbReference type="PROSITE" id="PS51186">
    <property type="entry name" value="GNAT"/>
    <property type="match status" value="1"/>
</dbReference>
<evidence type="ECO:0000256" key="2">
    <source>
        <dbReference type="ARBA" id="ARBA00023315"/>
    </source>
</evidence>
<reference evidence="4 5" key="1">
    <citation type="submission" date="2016-11" db="EMBL/GenBank/DDBJ databases">
        <title>Draft Genome Sequences of Nine Cyanobacterial Strains from Diverse Habitats.</title>
        <authorList>
            <person name="Zhu T."/>
            <person name="Hou S."/>
            <person name="Lu X."/>
            <person name="Hess W.R."/>
        </authorList>
    </citation>
    <scope>NUCLEOTIDE SEQUENCE [LARGE SCALE GENOMIC DNA]</scope>
    <source>
        <strain evidence="4 5">IAM M-71</strain>
    </source>
</reference>
<dbReference type="PANTHER" id="PTHR43072">
    <property type="entry name" value="N-ACETYLTRANSFERASE"/>
    <property type="match status" value="1"/>
</dbReference>
<dbReference type="SUPFAM" id="SSF55729">
    <property type="entry name" value="Acyl-CoA N-acyltransferases (Nat)"/>
    <property type="match status" value="2"/>
</dbReference>
<sequence>MLMLTKRPYGGETDLEPIANLLEACEAVDKLEQWTTVAELEREFNEPSFDKERNIQLWEDDTGKLIGFASFWKPPVGELTDCYLGFRVLPSARGGTLEREIINWGEERLREIAKEQGVSSVKLRCSSRDSQIDRIAVLHENGFSADRYFPIMERSLQEPLAQPQIPAGYTVRCVTPEQDAEAWVEMHNQSFIDHWNHHDLTVEDYKYWRTDPDYKPELDLVAIAPDGTFASHCYCAIFPEDNKRSGRQEGWVGILGTRRGFRRLGLGKAMLLSGMQTLLAAGMDIAKIGVDYDNPNGARQLYESVGFRKLHTNVSYSKEVKTDGVKA</sequence>
<accession>A0A1U7IQN5</accession>
<dbReference type="EMBL" id="MRCE01000004">
    <property type="protein sequence ID" value="OKH39653.1"/>
    <property type="molecule type" value="Genomic_DNA"/>
</dbReference>
<evidence type="ECO:0000313" key="4">
    <source>
        <dbReference type="EMBL" id="OKH39653.1"/>
    </source>
</evidence>
<dbReference type="InterPro" id="IPR000182">
    <property type="entry name" value="GNAT_dom"/>
</dbReference>
<organism evidence="4 5">
    <name type="scientific">[Phormidium ambiguum] IAM M-71</name>
    <dbReference type="NCBI Taxonomy" id="454136"/>
    <lineage>
        <taxon>Bacteria</taxon>
        <taxon>Bacillati</taxon>
        <taxon>Cyanobacteriota</taxon>
        <taxon>Cyanophyceae</taxon>
        <taxon>Oscillatoriophycideae</taxon>
        <taxon>Aerosakkonematales</taxon>
        <taxon>Aerosakkonemataceae</taxon>
        <taxon>Floridanema</taxon>
    </lineage>
</organism>
<evidence type="ECO:0000313" key="5">
    <source>
        <dbReference type="Proteomes" id="UP000185860"/>
    </source>
</evidence>
<dbReference type="AlphaFoldDB" id="A0A1U7IQN5"/>